<protein>
    <submittedName>
        <fullName evidence="4">10595_t:CDS:1</fullName>
    </submittedName>
</protein>
<name>A0A9N9CZF1_9GLOM</name>
<keyword evidence="3" id="KW-1133">Transmembrane helix</keyword>
<keyword evidence="5" id="KW-1185">Reference proteome</keyword>
<reference evidence="4" key="1">
    <citation type="submission" date="2021-06" db="EMBL/GenBank/DDBJ databases">
        <authorList>
            <person name="Kallberg Y."/>
            <person name="Tangrot J."/>
            <person name="Rosling A."/>
        </authorList>
    </citation>
    <scope>NUCLEOTIDE SEQUENCE</scope>
    <source>
        <strain evidence="4">FL130A</strain>
    </source>
</reference>
<evidence type="ECO:0000256" key="2">
    <source>
        <dbReference type="SAM" id="MobiDB-lite"/>
    </source>
</evidence>
<dbReference type="Proteomes" id="UP000789508">
    <property type="component" value="Unassembled WGS sequence"/>
</dbReference>
<keyword evidence="3" id="KW-0812">Transmembrane</keyword>
<organism evidence="4 5">
    <name type="scientific">Ambispora leptoticha</name>
    <dbReference type="NCBI Taxonomy" id="144679"/>
    <lineage>
        <taxon>Eukaryota</taxon>
        <taxon>Fungi</taxon>
        <taxon>Fungi incertae sedis</taxon>
        <taxon>Mucoromycota</taxon>
        <taxon>Glomeromycotina</taxon>
        <taxon>Glomeromycetes</taxon>
        <taxon>Archaeosporales</taxon>
        <taxon>Ambisporaceae</taxon>
        <taxon>Ambispora</taxon>
    </lineage>
</organism>
<feature type="coiled-coil region" evidence="1">
    <location>
        <begin position="790"/>
        <end position="817"/>
    </location>
</feature>
<evidence type="ECO:0000256" key="1">
    <source>
        <dbReference type="SAM" id="Coils"/>
    </source>
</evidence>
<feature type="transmembrane region" description="Helical" evidence="3">
    <location>
        <begin position="770"/>
        <end position="790"/>
    </location>
</feature>
<proteinExistence type="predicted"/>
<comment type="caution">
    <text evidence="4">The sequence shown here is derived from an EMBL/GenBank/DDBJ whole genome shotgun (WGS) entry which is preliminary data.</text>
</comment>
<dbReference type="Gene3D" id="6.10.250.3110">
    <property type="match status" value="1"/>
</dbReference>
<evidence type="ECO:0000313" key="5">
    <source>
        <dbReference type="Proteomes" id="UP000789508"/>
    </source>
</evidence>
<keyword evidence="1" id="KW-0175">Coiled coil</keyword>
<feature type="non-terminal residue" evidence="4">
    <location>
        <position position="893"/>
    </location>
</feature>
<dbReference type="OrthoDB" id="2446518at2759"/>
<feature type="region of interest" description="Disordered" evidence="2">
    <location>
        <begin position="299"/>
        <end position="328"/>
    </location>
</feature>
<dbReference type="PANTHER" id="PTHR23159">
    <property type="entry name" value="CENTROSOMAL PROTEIN 2"/>
    <property type="match status" value="1"/>
</dbReference>
<feature type="coiled-coil region" evidence="1">
    <location>
        <begin position="589"/>
        <end position="651"/>
    </location>
</feature>
<feature type="region of interest" description="Disordered" evidence="2">
    <location>
        <begin position="136"/>
        <end position="174"/>
    </location>
</feature>
<dbReference type="EMBL" id="CAJVPS010005706">
    <property type="protein sequence ID" value="CAG8617677.1"/>
    <property type="molecule type" value="Genomic_DNA"/>
</dbReference>
<sequence length="893" mass="102859">MPSSEEINKLLTTIIKELEDQHSEQFASFKSELIPPAERRKNLPLKVKSYFPFTKKEKYEIKKGELISLIEWTTCLQQLLNEKDGEITNLKNEAESNGSGFKQLKSRYDTLKKSFDWSEQARGELDKENRQLKDENERLEGENSLLKFENSTLGKGRKDSGYEEDDDRKQSNSQIEELKRKKQELEAKNQELEQQLAAANPSSTAYYNKHLLDEIDVLQKAKIRDNGEIAALKQNSLLKDGKIGLLKNQNQTLTTKLNDALREIEQLKKHTCPTGEDSSVVDGLRQQLAKVEQEKAQVKQELETVQDDRDRIKEESDRQAEEVGKKESQIATLINEKNEIEGKLQNLTIKKNELETNLANAQNELSAKEKEKEGLISSLAAETQAKNEAQAKLNNTREELKNKTAEVKQIQTKINTLDSQLKDTLQSLHGLQEENKELSKRPPLDDYNKLKNALAQAQEDLILADNRIDELIAERDARPDITQTEYDNLVRKAQQLDAEQKKVELLQNKAHSLQGELATEKAAHSHTQGQLTNANLKLATYENYLKSELKIVDLTDLPTLPAEQSLTDLIAFFNLHSQHDCCNPLHSDYDNLKTRLEQAEADRDQLATETEEVKNLKTRIENDYHKEKQTREKVEQERDNYQQQLSQQEKEIITKFITELKLVNCNENSSPEKVIEVIQQLLIKPDNNSDTPFGESLANIKKVDLKMFQNLGITPSKEFKNDIEKVNNYQELVDLRQQEIKAHLAQENSRFQTVNQEKGQLINRQKNERIIFIALLIVGAITATFLSWQIKKTQNSNKKYRREHQSIHQQLAELRQEMRVILSTVLKREKSPAAENGLSEKEIGEKLGIKQVDKLEYLLFRHIDYFTLDELVDYAGELFPSFHLAIHEEPFIP</sequence>
<dbReference type="PANTHER" id="PTHR23159:SF60">
    <property type="entry name" value="SPINDLE ASSEMBLY ABNORMAL PROTEIN 4"/>
    <property type="match status" value="1"/>
</dbReference>
<dbReference type="AlphaFoldDB" id="A0A9N9CZF1"/>
<keyword evidence="3" id="KW-0472">Membrane</keyword>
<evidence type="ECO:0000256" key="3">
    <source>
        <dbReference type="SAM" id="Phobius"/>
    </source>
</evidence>
<accession>A0A9N9CZF1</accession>
<evidence type="ECO:0000313" key="4">
    <source>
        <dbReference type="EMBL" id="CAG8617677.1"/>
    </source>
</evidence>
<gene>
    <name evidence="4" type="ORF">ALEPTO_LOCUS8824</name>
</gene>